<dbReference type="InterPro" id="IPR001279">
    <property type="entry name" value="Metallo-B-lactamas"/>
</dbReference>
<evidence type="ECO:0000256" key="1">
    <source>
        <dbReference type="SAM" id="Phobius"/>
    </source>
</evidence>
<proteinExistence type="predicted"/>
<keyword evidence="1" id="KW-0812">Transmembrane</keyword>
<sequence length="372" mass="42603">MALKVLKFFMQIILILLAVILLGGLIYMRSERFGASAEGERLLKMQQQSNYKDGVFENLEHTPPLAEGTTYSDMIRSFFFSKKERNIPSSPLPVVKTDLKALPSDSDLYVWFGHSSYLLQLDGKKILVDPVFSTYASPVRISAKAFPMQYKYTPEDIPEIDILVITHDHWDHLDYNTFMAIKSRVNHIVTSLGVAAHLEKWGYPSQQISELCWGESAQIGSFTFTATTSRHFSGRTFKRNTTLWSSFVVQSTTLKIFIGGDSGYGKHFKQIGEQYGPFDYAILENGQYNPMWKYIHMMPEEVILAAKDLNSQYTIPVHNSKFALAMHPWDEPMIRIANAAQQHNISLVTPRIGEIVPLKEYRPLPYWWEDVD</sequence>
<dbReference type="EMBL" id="BAABGR010000006">
    <property type="protein sequence ID" value="GAA4512284.1"/>
    <property type="molecule type" value="Genomic_DNA"/>
</dbReference>
<protein>
    <submittedName>
        <fullName evidence="3">MBL fold metallo-hydrolase</fullName>
    </submittedName>
</protein>
<dbReference type="PANTHER" id="PTHR15032">
    <property type="entry name" value="N-ACYL-PHOSPHATIDYLETHANOLAMINE-HYDROLYZING PHOSPHOLIPASE D"/>
    <property type="match status" value="1"/>
</dbReference>
<evidence type="ECO:0000313" key="3">
    <source>
        <dbReference type="EMBL" id="GAA4512284.1"/>
    </source>
</evidence>
<accession>A0ABP8QX22</accession>
<dbReference type="PIRSF" id="PIRSF038896">
    <property type="entry name" value="NAPE-PLD"/>
    <property type="match status" value="1"/>
</dbReference>
<dbReference type="SUPFAM" id="SSF56281">
    <property type="entry name" value="Metallo-hydrolase/oxidoreductase"/>
    <property type="match status" value="1"/>
</dbReference>
<evidence type="ECO:0000259" key="2">
    <source>
        <dbReference type="Pfam" id="PF12706"/>
    </source>
</evidence>
<feature type="transmembrane region" description="Helical" evidence="1">
    <location>
        <begin position="6"/>
        <end position="27"/>
    </location>
</feature>
<reference evidence="4" key="1">
    <citation type="journal article" date="2019" name="Int. J. Syst. Evol. Microbiol.">
        <title>The Global Catalogue of Microorganisms (GCM) 10K type strain sequencing project: providing services to taxonomists for standard genome sequencing and annotation.</title>
        <authorList>
            <consortium name="The Broad Institute Genomics Platform"/>
            <consortium name="The Broad Institute Genome Sequencing Center for Infectious Disease"/>
            <person name="Wu L."/>
            <person name="Ma J."/>
        </authorList>
    </citation>
    <scope>NUCLEOTIDE SEQUENCE [LARGE SCALE GENOMIC DNA]</scope>
    <source>
        <strain evidence="4">JCM 17858</strain>
    </source>
</reference>
<evidence type="ECO:0000313" key="4">
    <source>
        <dbReference type="Proteomes" id="UP001500394"/>
    </source>
</evidence>
<dbReference type="Gene3D" id="3.60.15.10">
    <property type="entry name" value="Ribonuclease Z/Hydroxyacylglutathione hydrolase-like"/>
    <property type="match status" value="1"/>
</dbReference>
<dbReference type="PANTHER" id="PTHR15032:SF4">
    <property type="entry name" value="N-ACYL-PHOSPHATIDYLETHANOLAMINE-HYDROLYZING PHOSPHOLIPASE D"/>
    <property type="match status" value="1"/>
</dbReference>
<feature type="domain" description="Metallo-beta-lactamase" evidence="2">
    <location>
        <begin position="125"/>
        <end position="318"/>
    </location>
</feature>
<keyword evidence="1" id="KW-0472">Membrane</keyword>
<dbReference type="InterPro" id="IPR024884">
    <property type="entry name" value="NAPE-PLD"/>
</dbReference>
<dbReference type="Proteomes" id="UP001500394">
    <property type="component" value="Unassembled WGS sequence"/>
</dbReference>
<name>A0ABP8QX22_9SPHI</name>
<dbReference type="InterPro" id="IPR036866">
    <property type="entry name" value="RibonucZ/Hydroxyglut_hydro"/>
</dbReference>
<gene>
    <name evidence="3" type="ORF">GCM10023173_06110</name>
</gene>
<keyword evidence="1" id="KW-1133">Transmembrane helix</keyword>
<dbReference type="Pfam" id="PF12706">
    <property type="entry name" value="Lactamase_B_2"/>
    <property type="match status" value="1"/>
</dbReference>
<comment type="caution">
    <text evidence="3">The sequence shown here is derived from an EMBL/GenBank/DDBJ whole genome shotgun (WGS) entry which is preliminary data.</text>
</comment>
<organism evidence="3 4">
    <name type="scientific">Sphingobacterium thermophilum</name>
    <dbReference type="NCBI Taxonomy" id="768534"/>
    <lineage>
        <taxon>Bacteria</taxon>
        <taxon>Pseudomonadati</taxon>
        <taxon>Bacteroidota</taxon>
        <taxon>Sphingobacteriia</taxon>
        <taxon>Sphingobacteriales</taxon>
        <taxon>Sphingobacteriaceae</taxon>
        <taxon>Sphingobacterium</taxon>
    </lineage>
</organism>
<dbReference type="RefSeq" id="WP_345064561.1">
    <property type="nucleotide sequence ID" value="NZ_BAABGR010000006.1"/>
</dbReference>
<keyword evidence="4" id="KW-1185">Reference proteome</keyword>